<evidence type="ECO:0000313" key="2">
    <source>
        <dbReference type="Proteomes" id="UP001295684"/>
    </source>
</evidence>
<name>A0AAD1Y3M4_EUPCR</name>
<dbReference type="Proteomes" id="UP001295684">
    <property type="component" value="Unassembled WGS sequence"/>
</dbReference>
<comment type="caution">
    <text evidence="1">The sequence shown here is derived from an EMBL/GenBank/DDBJ whole genome shotgun (WGS) entry which is preliminary data.</text>
</comment>
<sequence length="54" mass="6417">MCNLRKTCKSKFSSQTKLEWLQLSEFNNVTRTYPLFEHLVFSSFIFLLNLSLIV</sequence>
<organism evidence="1 2">
    <name type="scientific">Euplotes crassus</name>
    <dbReference type="NCBI Taxonomy" id="5936"/>
    <lineage>
        <taxon>Eukaryota</taxon>
        <taxon>Sar</taxon>
        <taxon>Alveolata</taxon>
        <taxon>Ciliophora</taxon>
        <taxon>Intramacronucleata</taxon>
        <taxon>Spirotrichea</taxon>
        <taxon>Hypotrichia</taxon>
        <taxon>Euplotida</taxon>
        <taxon>Euplotidae</taxon>
        <taxon>Moneuplotes</taxon>
    </lineage>
</organism>
<reference evidence="1" key="1">
    <citation type="submission" date="2023-07" db="EMBL/GenBank/DDBJ databases">
        <authorList>
            <consortium name="AG Swart"/>
            <person name="Singh M."/>
            <person name="Singh A."/>
            <person name="Seah K."/>
            <person name="Emmerich C."/>
        </authorList>
    </citation>
    <scope>NUCLEOTIDE SEQUENCE</scope>
    <source>
        <strain evidence="1">DP1</strain>
    </source>
</reference>
<dbReference type="EMBL" id="CAMPGE010027136">
    <property type="protein sequence ID" value="CAI2384791.1"/>
    <property type="molecule type" value="Genomic_DNA"/>
</dbReference>
<proteinExistence type="predicted"/>
<dbReference type="AlphaFoldDB" id="A0AAD1Y3M4"/>
<gene>
    <name evidence="1" type="ORF">ECRASSUSDP1_LOCUS26326</name>
</gene>
<protein>
    <submittedName>
        <fullName evidence="1">Uncharacterized protein</fullName>
    </submittedName>
</protein>
<keyword evidence="2" id="KW-1185">Reference proteome</keyword>
<evidence type="ECO:0000313" key="1">
    <source>
        <dbReference type="EMBL" id="CAI2384791.1"/>
    </source>
</evidence>
<accession>A0AAD1Y3M4</accession>